<gene>
    <name evidence="8" type="ORF">AMAG_12643</name>
    <name evidence="9" type="ORF">AMAG_14607</name>
</gene>
<keyword evidence="5" id="KW-0539">Nucleus</keyword>
<dbReference type="InterPro" id="IPR045113">
    <property type="entry name" value="Rpb7-like"/>
</dbReference>
<dbReference type="OMA" id="TMRQPGL"/>
<dbReference type="AlphaFoldDB" id="A0A0L0T6X8"/>
<comment type="subcellular location">
    <subcellularLocation>
        <location evidence="1">Nucleus</location>
    </subcellularLocation>
</comment>
<reference evidence="10" key="2">
    <citation type="submission" date="2009-11" db="EMBL/GenBank/DDBJ databases">
        <title>The Genome Sequence of Allomyces macrogynus strain ATCC 38327.</title>
        <authorList>
            <consortium name="The Broad Institute Genome Sequencing Platform"/>
            <person name="Russ C."/>
            <person name="Cuomo C."/>
            <person name="Shea T."/>
            <person name="Young S.K."/>
            <person name="Zeng Q."/>
            <person name="Koehrsen M."/>
            <person name="Haas B."/>
            <person name="Borodovsky M."/>
            <person name="Guigo R."/>
            <person name="Alvarado L."/>
            <person name="Berlin A."/>
            <person name="Borenstein D."/>
            <person name="Chen Z."/>
            <person name="Engels R."/>
            <person name="Freedman E."/>
            <person name="Gellesch M."/>
            <person name="Goldberg J."/>
            <person name="Griggs A."/>
            <person name="Gujja S."/>
            <person name="Heiman D."/>
            <person name="Hepburn T."/>
            <person name="Howarth C."/>
            <person name="Jen D."/>
            <person name="Larson L."/>
            <person name="Lewis B."/>
            <person name="Mehta T."/>
            <person name="Park D."/>
            <person name="Pearson M."/>
            <person name="Roberts A."/>
            <person name="Saif S."/>
            <person name="Shenoy N."/>
            <person name="Sisk P."/>
            <person name="Stolte C."/>
            <person name="Sykes S."/>
            <person name="Walk T."/>
            <person name="White J."/>
            <person name="Yandava C."/>
            <person name="Burger G."/>
            <person name="Gray M.W."/>
            <person name="Holland P.W.H."/>
            <person name="King N."/>
            <person name="Lang F.B.F."/>
            <person name="Roger A.J."/>
            <person name="Ruiz-Trillo I."/>
            <person name="Lander E."/>
            <person name="Nusbaum C."/>
        </authorList>
    </citation>
    <scope>NUCLEOTIDE SEQUENCE [LARGE SCALE GENOMIC DNA]</scope>
    <source>
        <strain evidence="10">ATCC 38327</strain>
    </source>
</reference>
<dbReference type="PANTHER" id="PTHR12709:SF4">
    <property type="entry name" value="DNA-DIRECTED RNA POLYMERASE II SUBUNIT RPB7"/>
    <property type="match status" value="1"/>
</dbReference>
<evidence type="ECO:0000256" key="3">
    <source>
        <dbReference type="ARBA" id="ARBA00022478"/>
    </source>
</evidence>
<evidence type="ECO:0000256" key="1">
    <source>
        <dbReference type="ARBA" id="ARBA00004123"/>
    </source>
</evidence>
<keyword evidence="3" id="KW-0240">DNA-directed RNA polymerase</keyword>
<dbReference type="FunFam" id="2.40.50.140:FF:000043">
    <property type="entry name" value="DNA-directed RNA polymerase II subunit RPB7"/>
    <property type="match status" value="1"/>
</dbReference>
<dbReference type="EMBL" id="GG745357">
    <property type="protein sequence ID" value="KNE68465.1"/>
    <property type="molecule type" value="Genomic_DNA"/>
</dbReference>
<protein>
    <recommendedName>
        <fullName evidence="11">DNA-directed RNA polymerase II subunit RPB7</fullName>
    </recommendedName>
</protein>
<dbReference type="Pfam" id="PF03876">
    <property type="entry name" value="SHS2_Rpb7-N"/>
    <property type="match status" value="1"/>
</dbReference>
<dbReference type="EMBL" id="GG745366">
    <property type="protein sequence ID" value="KNE70482.1"/>
    <property type="molecule type" value="Genomic_DNA"/>
</dbReference>
<evidence type="ECO:0000313" key="10">
    <source>
        <dbReference type="Proteomes" id="UP000054350"/>
    </source>
</evidence>
<dbReference type="eggNOG" id="KOG3298">
    <property type="taxonomic scope" value="Eukaryota"/>
</dbReference>
<comment type="similarity">
    <text evidence="2">Belongs to the eukaryotic RPB7/RPC8 RNA polymerase subunit family.</text>
</comment>
<keyword evidence="10" id="KW-1185">Reference proteome</keyword>
<feature type="domain" description="S1 motif" evidence="6">
    <location>
        <begin position="78"/>
        <end position="125"/>
    </location>
</feature>
<dbReference type="VEuPathDB" id="FungiDB:AMAG_14607"/>
<sequence>MFFLRELTHLVSLQPSQFTHDVEEQLRRRLHAEVEGSFSGRFGYVISVVDVVSIGAGLVLPAQGAAQYQLTYRAIVFKPYKGEVLNAIVSQVNQQGFMAEVGPVNVFVSRYLLPKQFKFNPSGVISCWSDDMDNRIERGAKVRLRIQGTQTYPTKIDAIGSIKEDYLGLI</sequence>
<organism evidence="9 10">
    <name type="scientific">Allomyces macrogynus (strain ATCC 38327)</name>
    <name type="common">Allomyces javanicus var. macrogynus</name>
    <dbReference type="NCBI Taxonomy" id="578462"/>
    <lineage>
        <taxon>Eukaryota</taxon>
        <taxon>Fungi</taxon>
        <taxon>Fungi incertae sedis</taxon>
        <taxon>Blastocladiomycota</taxon>
        <taxon>Blastocladiomycetes</taxon>
        <taxon>Blastocladiales</taxon>
        <taxon>Blastocladiaceae</taxon>
        <taxon>Allomyces</taxon>
    </lineage>
</organism>
<dbReference type="InterPro" id="IPR036898">
    <property type="entry name" value="RNA_pol_Rpb7-like_N_sf"/>
</dbReference>
<dbReference type="GO" id="GO:0003697">
    <property type="term" value="F:single-stranded DNA binding"/>
    <property type="evidence" value="ECO:0007669"/>
    <property type="project" value="TreeGrafter"/>
</dbReference>
<dbReference type="FunFam" id="3.30.1490.120:FF:000001">
    <property type="entry name" value="DNA-directed RNA polymerase II subunit RPB7"/>
    <property type="match status" value="1"/>
</dbReference>
<dbReference type="Gene3D" id="3.30.1490.120">
    <property type="entry name" value="RNA polymerase Rpb7-like, N-terminal domain"/>
    <property type="match status" value="1"/>
</dbReference>
<dbReference type="GO" id="GO:0006367">
    <property type="term" value="P:transcription initiation at RNA polymerase II promoter"/>
    <property type="evidence" value="ECO:0007669"/>
    <property type="project" value="TreeGrafter"/>
</dbReference>
<dbReference type="Gene3D" id="2.40.50.140">
    <property type="entry name" value="Nucleic acid-binding proteins"/>
    <property type="match status" value="1"/>
</dbReference>
<keyword evidence="4" id="KW-0804">Transcription</keyword>
<evidence type="ECO:0000313" key="9">
    <source>
        <dbReference type="EMBL" id="KNE70482.1"/>
    </source>
</evidence>
<evidence type="ECO:0000256" key="2">
    <source>
        <dbReference type="ARBA" id="ARBA00009307"/>
    </source>
</evidence>
<evidence type="ECO:0000313" key="8">
    <source>
        <dbReference type="EMBL" id="KNE68465.1"/>
    </source>
</evidence>
<dbReference type="InterPro" id="IPR003029">
    <property type="entry name" value="S1_domain"/>
</dbReference>
<dbReference type="InterPro" id="IPR012340">
    <property type="entry name" value="NA-bd_OB-fold"/>
</dbReference>
<evidence type="ECO:0000256" key="5">
    <source>
        <dbReference type="ARBA" id="ARBA00023242"/>
    </source>
</evidence>
<dbReference type="InterPro" id="IPR005576">
    <property type="entry name" value="Rpb7-like_N"/>
</dbReference>
<name>A0A0L0T6X8_ALLM3</name>
<dbReference type="OrthoDB" id="1162399at2759"/>
<evidence type="ECO:0000256" key="4">
    <source>
        <dbReference type="ARBA" id="ARBA00023163"/>
    </source>
</evidence>
<accession>A0A0L0T6X8</accession>
<dbReference type="GO" id="GO:0003727">
    <property type="term" value="F:single-stranded RNA binding"/>
    <property type="evidence" value="ECO:0007669"/>
    <property type="project" value="TreeGrafter"/>
</dbReference>
<reference evidence="9 10" key="1">
    <citation type="submission" date="2009-11" db="EMBL/GenBank/DDBJ databases">
        <title>Annotation of Allomyces macrogynus ATCC 38327.</title>
        <authorList>
            <consortium name="The Broad Institute Genome Sequencing Platform"/>
            <person name="Russ C."/>
            <person name="Cuomo C."/>
            <person name="Burger G."/>
            <person name="Gray M.W."/>
            <person name="Holland P.W.H."/>
            <person name="King N."/>
            <person name="Lang F.B.F."/>
            <person name="Roger A.J."/>
            <person name="Ruiz-Trillo I."/>
            <person name="Young S.K."/>
            <person name="Zeng Q."/>
            <person name="Gargeya S."/>
            <person name="Fitzgerald M."/>
            <person name="Haas B."/>
            <person name="Abouelleil A."/>
            <person name="Alvarado L."/>
            <person name="Arachchi H.M."/>
            <person name="Berlin A."/>
            <person name="Chapman S.B."/>
            <person name="Gearin G."/>
            <person name="Goldberg J."/>
            <person name="Griggs A."/>
            <person name="Gujja S."/>
            <person name="Hansen M."/>
            <person name="Heiman D."/>
            <person name="Howarth C."/>
            <person name="Larimer J."/>
            <person name="Lui A."/>
            <person name="MacDonald P.J.P."/>
            <person name="McCowen C."/>
            <person name="Montmayeur A."/>
            <person name="Murphy C."/>
            <person name="Neiman D."/>
            <person name="Pearson M."/>
            <person name="Priest M."/>
            <person name="Roberts A."/>
            <person name="Saif S."/>
            <person name="Shea T."/>
            <person name="Sisk P."/>
            <person name="Stolte C."/>
            <person name="Sykes S."/>
            <person name="Wortman J."/>
            <person name="Nusbaum C."/>
            <person name="Birren B."/>
        </authorList>
    </citation>
    <scope>NUCLEOTIDE SEQUENCE [LARGE SCALE GENOMIC DNA]</scope>
    <source>
        <strain evidence="9 10">ATCC 38327</strain>
    </source>
</reference>
<dbReference type="GO" id="GO:0045948">
    <property type="term" value="P:positive regulation of translational initiation"/>
    <property type="evidence" value="ECO:0007669"/>
    <property type="project" value="TreeGrafter"/>
</dbReference>
<proteinExistence type="inferred from homology"/>
<evidence type="ECO:0008006" key="11">
    <source>
        <dbReference type="Google" id="ProtNLM"/>
    </source>
</evidence>
<feature type="domain" description="RNA polymerase Rpb7-like N-terminal" evidence="7">
    <location>
        <begin position="9"/>
        <end position="64"/>
    </location>
</feature>
<dbReference type="VEuPathDB" id="FungiDB:AMAG_12643"/>
<dbReference type="PANTHER" id="PTHR12709">
    <property type="entry name" value="DNA-DIRECTED RNA POLYMERASE II, III"/>
    <property type="match status" value="1"/>
</dbReference>
<dbReference type="SUPFAM" id="SSF50249">
    <property type="entry name" value="Nucleic acid-binding proteins"/>
    <property type="match status" value="1"/>
</dbReference>
<dbReference type="CDD" id="cd04462">
    <property type="entry name" value="S1_RNAPII_Rpb7"/>
    <property type="match status" value="1"/>
</dbReference>
<dbReference type="Proteomes" id="UP000054350">
    <property type="component" value="Unassembled WGS sequence"/>
</dbReference>
<dbReference type="GO" id="GO:0031369">
    <property type="term" value="F:translation initiation factor binding"/>
    <property type="evidence" value="ECO:0007669"/>
    <property type="project" value="TreeGrafter"/>
</dbReference>
<dbReference type="STRING" id="578462.A0A0L0T6X8"/>
<dbReference type="GO" id="GO:0060213">
    <property type="term" value="P:positive regulation of nuclear-transcribed mRNA poly(A) tail shortening"/>
    <property type="evidence" value="ECO:0007669"/>
    <property type="project" value="TreeGrafter"/>
</dbReference>
<dbReference type="GO" id="GO:0000932">
    <property type="term" value="C:P-body"/>
    <property type="evidence" value="ECO:0007669"/>
    <property type="project" value="TreeGrafter"/>
</dbReference>
<dbReference type="GO" id="GO:0005665">
    <property type="term" value="C:RNA polymerase II, core complex"/>
    <property type="evidence" value="ECO:0007669"/>
    <property type="project" value="TreeGrafter"/>
</dbReference>
<dbReference type="Pfam" id="PF00575">
    <property type="entry name" value="S1"/>
    <property type="match status" value="1"/>
</dbReference>
<dbReference type="SUPFAM" id="SSF88798">
    <property type="entry name" value="N-terminal, heterodimerisation domain of RBP7 (RpoE)"/>
    <property type="match status" value="1"/>
</dbReference>
<evidence type="ECO:0000259" key="7">
    <source>
        <dbReference type="Pfam" id="PF03876"/>
    </source>
</evidence>
<evidence type="ECO:0000259" key="6">
    <source>
        <dbReference type="Pfam" id="PF00575"/>
    </source>
</evidence>